<evidence type="ECO:0000313" key="1">
    <source>
        <dbReference type="EMBL" id="MPC76552.1"/>
    </source>
</evidence>
<organism evidence="1 2">
    <name type="scientific">Portunus trituberculatus</name>
    <name type="common">Swimming crab</name>
    <name type="synonym">Neptunus trituberculatus</name>
    <dbReference type="NCBI Taxonomy" id="210409"/>
    <lineage>
        <taxon>Eukaryota</taxon>
        <taxon>Metazoa</taxon>
        <taxon>Ecdysozoa</taxon>
        <taxon>Arthropoda</taxon>
        <taxon>Crustacea</taxon>
        <taxon>Multicrustacea</taxon>
        <taxon>Malacostraca</taxon>
        <taxon>Eumalacostraca</taxon>
        <taxon>Eucarida</taxon>
        <taxon>Decapoda</taxon>
        <taxon>Pleocyemata</taxon>
        <taxon>Brachyura</taxon>
        <taxon>Eubrachyura</taxon>
        <taxon>Portunoidea</taxon>
        <taxon>Portunidae</taxon>
        <taxon>Portuninae</taxon>
        <taxon>Portunus</taxon>
    </lineage>
</organism>
<dbReference type="Proteomes" id="UP000324222">
    <property type="component" value="Unassembled WGS sequence"/>
</dbReference>
<dbReference type="EMBL" id="VSRR010043619">
    <property type="protein sequence ID" value="MPC76552.1"/>
    <property type="molecule type" value="Genomic_DNA"/>
</dbReference>
<evidence type="ECO:0000313" key="2">
    <source>
        <dbReference type="Proteomes" id="UP000324222"/>
    </source>
</evidence>
<dbReference type="AlphaFoldDB" id="A0A5B7HYR9"/>
<gene>
    <name evidence="1" type="ORF">E2C01_070968</name>
</gene>
<keyword evidence="2" id="KW-1185">Reference proteome</keyword>
<proteinExistence type="predicted"/>
<name>A0A5B7HYR9_PORTR</name>
<sequence length="69" mass="7559">MSLSYLEKGLRETSMSVNTTIHRVCSARIAASNGASEPPVTPEKPSLTEGDLREVQQVVGCMHRRCEGR</sequence>
<comment type="caution">
    <text evidence="1">The sequence shown here is derived from an EMBL/GenBank/DDBJ whole genome shotgun (WGS) entry which is preliminary data.</text>
</comment>
<reference evidence="1 2" key="1">
    <citation type="submission" date="2019-05" db="EMBL/GenBank/DDBJ databases">
        <title>Another draft genome of Portunus trituberculatus and its Hox gene families provides insights of decapod evolution.</title>
        <authorList>
            <person name="Jeong J.-H."/>
            <person name="Song I."/>
            <person name="Kim S."/>
            <person name="Choi T."/>
            <person name="Kim D."/>
            <person name="Ryu S."/>
            <person name="Kim W."/>
        </authorList>
    </citation>
    <scope>NUCLEOTIDE SEQUENCE [LARGE SCALE GENOMIC DNA]</scope>
    <source>
        <tissue evidence="1">Muscle</tissue>
    </source>
</reference>
<protein>
    <submittedName>
        <fullName evidence="1">Uncharacterized protein</fullName>
    </submittedName>
</protein>
<accession>A0A5B7HYR9</accession>